<sequence>MYNKFRMHSAPVHFANFFDELLNNDFTASDYRSPLNASVNIKELDDKYELHLVAPGLKKEDFQISVDKNLLTVSFEQKENAEQSKDKWIRQEFKMKSFKRSFSLNEKIDAASISAVYEGGVLTLSLPKKEKEELKPIAISVQ</sequence>
<evidence type="ECO:0000313" key="4">
    <source>
        <dbReference type="EMBL" id="GAA4454097.1"/>
    </source>
</evidence>
<dbReference type="SUPFAM" id="SSF49764">
    <property type="entry name" value="HSP20-like chaperones"/>
    <property type="match status" value="1"/>
</dbReference>
<dbReference type="InterPro" id="IPR008978">
    <property type="entry name" value="HSP20-like_chaperone"/>
</dbReference>
<reference evidence="5" key="1">
    <citation type="journal article" date="2019" name="Int. J. Syst. Evol. Microbiol.">
        <title>The Global Catalogue of Microorganisms (GCM) 10K type strain sequencing project: providing services to taxonomists for standard genome sequencing and annotation.</title>
        <authorList>
            <consortium name="The Broad Institute Genomics Platform"/>
            <consortium name="The Broad Institute Genome Sequencing Center for Infectious Disease"/>
            <person name="Wu L."/>
            <person name="Ma J."/>
        </authorList>
    </citation>
    <scope>NUCLEOTIDE SEQUENCE [LARGE SCALE GENOMIC DNA]</scope>
    <source>
        <strain evidence="5">JCM 31921</strain>
    </source>
</reference>
<name>A0ABP8MQ79_9BACT</name>
<comment type="caution">
    <text evidence="4">The sequence shown here is derived from an EMBL/GenBank/DDBJ whole genome shotgun (WGS) entry which is preliminary data.</text>
</comment>
<comment type="similarity">
    <text evidence="1 2">Belongs to the small heat shock protein (HSP20) family.</text>
</comment>
<evidence type="ECO:0000313" key="5">
    <source>
        <dbReference type="Proteomes" id="UP001501410"/>
    </source>
</evidence>
<gene>
    <name evidence="4" type="ORF">GCM10023092_15550</name>
</gene>
<evidence type="ECO:0000256" key="1">
    <source>
        <dbReference type="PROSITE-ProRule" id="PRU00285"/>
    </source>
</evidence>
<dbReference type="CDD" id="cd06464">
    <property type="entry name" value="ACD_sHsps-like"/>
    <property type="match status" value="1"/>
</dbReference>
<dbReference type="EMBL" id="BAABEZ010000022">
    <property type="protein sequence ID" value="GAA4454097.1"/>
    <property type="molecule type" value="Genomic_DNA"/>
</dbReference>
<dbReference type="Gene3D" id="2.60.40.790">
    <property type="match status" value="1"/>
</dbReference>
<organism evidence="4 5">
    <name type="scientific">Rurimicrobium arvi</name>
    <dbReference type="NCBI Taxonomy" id="2049916"/>
    <lineage>
        <taxon>Bacteria</taxon>
        <taxon>Pseudomonadati</taxon>
        <taxon>Bacteroidota</taxon>
        <taxon>Chitinophagia</taxon>
        <taxon>Chitinophagales</taxon>
        <taxon>Chitinophagaceae</taxon>
        <taxon>Rurimicrobium</taxon>
    </lineage>
</organism>
<evidence type="ECO:0000259" key="3">
    <source>
        <dbReference type="PROSITE" id="PS01031"/>
    </source>
</evidence>
<dbReference type="InterPro" id="IPR002068">
    <property type="entry name" value="A-crystallin/Hsp20_dom"/>
</dbReference>
<keyword evidence="5" id="KW-1185">Reference proteome</keyword>
<proteinExistence type="inferred from homology"/>
<dbReference type="RefSeq" id="WP_344824957.1">
    <property type="nucleotide sequence ID" value="NZ_BAABEZ010000022.1"/>
</dbReference>
<evidence type="ECO:0000256" key="2">
    <source>
        <dbReference type="RuleBase" id="RU003616"/>
    </source>
</evidence>
<dbReference type="PROSITE" id="PS01031">
    <property type="entry name" value="SHSP"/>
    <property type="match status" value="1"/>
</dbReference>
<protein>
    <submittedName>
        <fullName evidence="4">Hsp20/alpha crystallin family protein</fullName>
    </submittedName>
</protein>
<dbReference type="InterPro" id="IPR031107">
    <property type="entry name" value="Small_HSP"/>
</dbReference>
<dbReference type="Proteomes" id="UP001501410">
    <property type="component" value="Unassembled WGS sequence"/>
</dbReference>
<feature type="domain" description="SHSP" evidence="3">
    <location>
        <begin position="30"/>
        <end position="142"/>
    </location>
</feature>
<dbReference type="PANTHER" id="PTHR11527">
    <property type="entry name" value="HEAT-SHOCK PROTEIN 20 FAMILY MEMBER"/>
    <property type="match status" value="1"/>
</dbReference>
<dbReference type="Pfam" id="PF00011">
    <property type="entry name" value="HSP20"/>
    <property type="match status" value="1"/>
</dbReference>
<accession>A0ABP8MQ79</accession>